<name>A0A0A9BTU6_ARUDO</name>
<evidence type="ECO:0000313" key="1">
    <source>
        <dbReference type="EMBL" id="JAD64585.1"/>
    </source>
</evidence>
<reference evidence="1" key="2">
    <citation type="journal article" date="2015" name="Data Brief">
        <title>Shoot transcriptome of the giant reed, Arundo donax.</title>
        <authorList>
            <person name="Barrero R.A."/>
            <person name="Guerrero F.D."/>
            <person name="Moolhuijzen P."/>
            <person name="Goolsby J.A."/>
            <person name="Tidwell J."/>
            <person name="Bellgard S.E."/>
            <person name="Bellgard M.I."/>
        </authorList>
    </citation>
    <scope>NUCLEOTIDE SEQUENCE</scope>
    <source>
        <tissue evidence="1">Shoot tissue taken approximately 20 cm above the soil surface</tissue>
    </source>
</reference>
<organism evidence="1">
    <name type="scientific">Arundo donax</name>
    <name type="common">Giant reed</name>
    <name type="synonym">Donax arundinaceus</name>
    <dbReference type="NCBI Taxonomy" id="35708"/>
    <lineage>
        <taxon>Eukaryota</taxon>
        <taxon>Viridiplantae</taxon>
        <taxon>Streptophyta</taxon>
        <taxon>Embryophyta</taxon>
        <taxon>Tracheophyta</taxon>
        <taxon>Spermatophyta</taxon>
        <taxon>Magnoliopsida</taxon>
        <taxon>Liliopsida</taxon>
        <taxon>Poales</taxon>
        <taxon>Poaceae</taxon>
        <taxon>PACMAD clade</taxon>
        <taxon>Arundinoideae</taxon>
        <taxon>Arundineae</taxon>
        <taxon>Arundo</taxon>
    </lineage>
</organism>
<proteinExistence type="predicted"/>
<dbReference type="AlphaFoldDB" id="A0A0A9BTU6"/>
<accession>A0A0A9BTU6</accession>
<reference evidence="1" key="1">
    <citation type="submission" date="2014-09" db="EMBL/GenBank/DDBJ databases">
        <authorList>
            <person name="Magalhaes I.L.F."/>
            <person name="Oliveira U."/>
            <person name="Santos F.R."/>
            <person name="Vidigal T.H.D.A."/>
            <person name="Brescovit A.D."/>
            <person name="Santos A.J."/>
        </authorList>
    </citation>
    <scope>NUCLEOTIDE SEQUENCE</scope>
    <source>
        <tissue evidence="1">Shoot tissue taken approximately 20 cm above the soil surface</tissue>
    </source>
</reference>
<sequence>MKPAAISLSTSAVISFCNSGRKRRAYCFTGRNRGSMASLCVATRGSSPGISL</sequence>
<dbReference type="EMBL" id="GBRH01233310">
    <property type="protein sequence ID" value="JAD64585.1"/>
    <property type="molecule type" value="Transcribed_RNA"/>
</dbReference>
<protein>
    <submittedName>
        <fullName evidence="1">Uncharacterized protein</fullName>
    </submittedName>
</protein>